<dbReference type="Proteomes" id="UP000034176">
    <property type="component" value="Unassembled WGS sequence"/>
</dbReference>
<dbReference type="Gene3D" id="2.40.100.10">
    <property type="entry name" value="Cyclophilin-like"/>
    <property type="match status" value="1"/>
</dbReference>
<organism evidence="5 6">
    <name type="scientific">Candidatus Gottesmanbacteria bacterium GW2011_GWA1_34_13</name>
    <dbReference type="NCBI Taxonomy" id="1618434"/>
    <lineage>
        <taxon>Bacteria</taxon>
        <taxon>Candidatus Gottesmaniibacteriota</taxon>
    </lineage>
</organism>
<dbReference type="InterPro" id="IPR024936">
    <property type="entry name" value="Cyclophilin-type_PPIase"/>
</dbReference>
<keyword evidence="3 5" id="KW-0413">Isomerase</keyword>
<comment type="similarity">
    <text evidence="2 3">Belongs to the cyclophilin-type PPIase family.</text>
</comment>
<proteinExistence type="inferred from homology"/>
<comment type="catalytic activity">
    <reaction evidence="3">
        <text>[protein]-peptidylproline (omega=180) = [protein]-peptidylproline (omega=0)</text>
        <dbReference type="Rhea" id="RHEA:16237"/>
        <dbReference type="Rhea" id="RHEA-COMP:10747"/>
        <dbReference type="Rhea" id="RHEA-COMP:10748"/>
        <dbReference type="ChEBI" id="CHEBI:83833"/>
        <dbReference type="ChEBI" id="CHEBI:83834"/>
        <dbReference type="EC" id="5.2.1.8"/>
    </reaction>
</comment>
<feature type="domain" description="PPIase cyclophilin-type" evidence="4">
    <location>
        <begin position="1"/>
        <end position="127"/>
    </location>
</feature>
<sequence>LAKEKFYDNIIFHRIIKDFMIQSGDPTGTGTGDPGYKFDDESVTRDYQRGTVAMANSGPNTNGSQFFIMDKDNTTLPKNYVIFGAISENDTESLTTLDAIAATPVEANSQGEQSSPKEAIVIKTITIEEK</sequence>
<comment type="function">
    <text evidence="1 3">PPIases accelerate the folding of proteins. It catalyzes the cis-trans isomerization of proline imidic peptide bonds in oligopeptides.</text>
</comment>
<dbReference type="CDD" id="cd00317">
    <property type="entry name" value="cyclophilin"/>
    <property type="match status" value="1"/>
</dbReference>
<keyword evidence="3" id="KW-0697">Rotamase</keyword>
<dbReference type="EMBL" id="LBPN01000028">
    <property type="protein sequence ID" value="KKP57600.1"/>
    <property type="molecule type" value="Genomic_DNA"/>
</dbReference>
<gene>
    <name evidence="5" type="ORF">UR52_C0028G0001</name>
</gene>
<evidence type="ECO:0000313" key="5">
    <source>
        <dbReference type="EMBL" id="KKP57600.1"/>
    </source>
</evidence>
<dbReference type="PANTHER" id="PTHR45625">
    <property type="entry name" value="PEPTIDYL-PROLYL CIS-TRANS ISOMERASE-RELATED"/>
    <property type="match status" value="1"/>
</dbReference>
<evidence type="ECO:0000256" key="1">
    <source>
        <dbReference type="ARBA" id="ARBA00002388"/>
    </source>
</evidence>
<evidence type="ECO:0000256" key="2">
    <source>
        <dbReference type="ARBA" id="ARBA00007365"/>
    </source>
</evidence>
<dbReference type="Pfam" id="PF00160">
    <property type="entry name" value="Pro_isomerase"/>
    <property type="match status" value="1"/>
</dbReference>
<dbReference type="InterPro" id="IPR002130">
    <property type="entry name" value="Cyclophilin-type_PPIase_dom"/>
</dbReference>
<dbReference type="AlphaFoldDB" id="A0A0G0D2Z4"/>
<dbReference type="PIRSF" id="PIRSF001467">
    <property type="entry name" value="Peptidylpro_ismrse"/>
    <property type="match status" value="1"/>
</dbReference>
<dbReference type="InterPro" id="IPR044666">
    <property type="entry name" value="Cyclophilin_A-like"/>
</dbReference>
<dbReference type="InterPro" id="IPR029000">
    <property type="entry name" value="Cyclophilin-like_dom_sf"/>
</dbReference>
<evidence type="ECO:0000259" key="4">
    <source>
        <dbReference type="PROSITE" id="PS50072"/>
    </source>
</evidence>
<reference evidence="5 6" key="1">
    <citation type="journal article" date="2015" name="Nature">
        <title>rRNA introns, odd ribosomes, and small enigmatic genomes across a large radiation of phyla.</title>
        <authorList>
            <person name="Brown C.T."/>
            <person name="Hug L.A."/>
            <person name="Thomas B.C."/>
            <person name="Sharon I."/>
            <person name="Castelle C.J."/>
            <person name="Singh A."/>
            <person name="Wilkins M.J."/>
            <person name="Williams K.H."/>
            <person name="Banfield J.F."/>
        </authorList>
    </citation>
    <scope>NUCLEOTIDE SEQUENCE [LARGE SCALE GENOMIC DNA]</scope>
</reference>
<dbReference type="PATRIC" id="fig|1618434.3.peg.577"/>
<comment type="caution">
    <text evidence="5">The sequence shown here is derived from an EMBL/GenBank/DDBJ whole genome shotgun (WGS) entry which is preliminary data.</text>
</comment>
<dbReference type="EC" id="5.2.1.8" evidence="3"/>
<feature type="non-terminal residue" evidence="5">
    <location>
        <position position="1"/>
    </location>
</feature>
<evidence type="ECO:0000313" key="6">
    <source>
        <dbReference type="Proteomes" id="UP000034176"/>
    </source>
</evidence>
<dbReference type="PRINTS" id="PR00153">
    <property type="entry name" value="CSAPPISMRASE"/>
</dbReference>
<evidence type="ECO:0000256" key="3">
    <source>
        <dbReference type="RuleBase" id="RU363019"/>
    </source>
</evidence>
<protein>
    <recommendedName>
        <fullName evidence="3">Peptidyl-prolyl cis-trans isomerase</fullName>
        <shortName evidence="3">PPIase</shortName>
        <ecNumber evidence="3">5.2.1.8</ecNumber>
    </recommendedName>
</protein>
<dbReference type="PROSITE" id="PS50072">
    <property type="entry name" value="CSA_PPIASE_2"/>
    <property type="match status" value="1"/>
</dbReference>
<dbReference type="GO" id="GO:0003755">
    <property type="term" value="F:peptidyl-prolyl cis-trans isomerase activity"/>
    <property type="evidence" value="ECO:0007669"/>
    <property type="project" value="UniProtKB-UniRule"/>
</dbReference>
<dbReference type="SUPFAM" id="SSF50891">
    <property type="entry name" value="Cyclophilin-like"/>
    <property type="match status" value="1"/>
</dbReference>
<accession>A0A0G0D2Z4</accession>
<name>A0A0G0D2Z4_9BACT</name>
<dbReference type="STRING" id="1618434.UR52_C0028G0001"/>
<dbReference type="PANTHER" id="PTHR45625:SF3">
    <property type="entry name" value="PEPTIDYL-PROLYL CIS-TRANS ISOMERASE B-RELATED"/>
    <property type="match status" value="1"/>
</dbReference>